<evidence type="ECO:0000313" key="2">
    <source>
        <dbReference type="EMBL" id="TCP65645.1"/>
    </source>
</evidence>
<organism evidence="2 3">
    <name type="scientific">Baia soyae</name>
    <dbReference type="NCBI Taxonomy" id="1544746"/>
    <lineage>
        <taxon>Bacteria</taxon>
        <taxon>Bacillati</taxon>
        <taxon>Bacillota</taxon>
        <taxon>Bacilli</taxon>
        <taxon>Bacillales</taxon>
        <taxon>Thermoactinomycetaceae</taxon>
        <taxon>Baia</taxon>
    </lineage>
</organism>
<name>A0A4R2S2X0_9BACL</name>
<accession>A0A4R2S2X0</accession>
<sequence length="58" mass="6553">MRSVLQAFLAGLIIAAVWGYFTDLRHGNTTGFLIKIIIIPIGFVFVEMIQMLISKKKK</sequence>
<comment type="caution">
    <text evidence="2">The sequence shown here is derived from an EMBL/GenBank/DDBJ whole genome shotgun (WGS) entry which is preliminary data.</text>
</comment>
<evidence type="ECO:0000313" key="3">
    <source>
        <dbReference type="Proteomes" id="UP000294746"/>
    </source>
</evidence>
<keyword evidence="1" id="KW-0812">Transmembrane</keyword>
<dbReference type="EMBL" id="SLXV01000031">
    <property type="protein sequence ID" value="TCP65645.1"/>
    <property type="molecule type" value="Genomic_DNA"/>
</dbReference>
<proteinExistence type="predicted"/>
<keyword evidence="1" id="KW-0472">Membrane</keyword>
<protein>
    <submittedName>
        <fullName evidence="2">Uncharacterized protein</fullName>
    </submittedName>
</protein>
<reference evidence="2 3" key="1">
    <citation type="submission" date="2019-03" db="EMBL/GenBank/DDBJ databases">
        <title>Genomic Encyclopedia of Type Strains, Phase IV (KMG-IV): sequencing the most valuable type-strain genomes for metagenomic binning, comparative biology and taxonomic classification.</title>
        <authorList>
            <person name="Goeker M."/>
        </authorList>
    </citation>
    <scope>NUCLEOTIDE SEQUENCE [LARGE SCALE GENOMIC DNA]</scope>
    <source>
        <strain evidence="2 3">DSM 46831</strain>
    </source>
</reference>
<dbReference type="RefSeq" id="WP_165873755.1">
    <property type="nucleotide sequence ID" value="NZ_SLXV01000031.1"/>
</dbReference>
<keyword evidence="1" id="KW-1133">Transmembrane helix</keyword>
<dbReference type="AlphaFoldDB" id="A0A4R2S2X0"/>
<feature type="transmembrane region" description="Helical" evidence="1">
    <location>
        <begin position="29"/>
        <end position="53"/>
    </location>
</feature>
<keyword evidence="3" id="KW-1185">Reference proteome</keyword>
<evidence type="ECO:0000256" key="1">
    <source>
        <dbReference type="SAM" id="Phobius"/>
    </source>
</evidence>
<gene>
    <name evidence="2" type="ORF">EDD57_1319</name>
</gene>
<dbReference type="Proteomes" id="UP000294746">
    <property type="component" value="Unassembled WGS sequence"/>
</dbReference>